<dbReference type="RefSeq" id="WP_121143998.1">
    <property type="nucleotide sequence ID" value="NZ_RBWY01000001.1"/>
</dbReference>
<dbReference type="Gene3D" id="3.10.450.50">
    <property type="match status" value="1"/>
</dbReference>
<name>A0A495RIE1_9GAMM</name>
<organism evidence="3 4">
    <name type="scientific">Orbus hercynius</name>
    <dbReference type="NCBI Taxonomy" id="593135"/>
    <lineage>
        <taxon>Bacteria</taxon>
        <taxon>Pseudomonadati</taxon>
        <taxon>Pseudomonadota</taxon>
        <taxon>Gammaproteobacteria</taxon>
        <taxon>Orbales</taxon>
        <taxon>Orbaceae</taxon>
        <taxon>Orbus</taxon>
    </lineage>
</organism>
<evidence type="ECO:0000259" key="2">
    <source>
        <dbReference type="Pfam" id="PF12680"/>
    </source>
</evidence>
<feature type="domain" description="AB hydrolase-1" evidence="1">
    <location>
        <begin position="162"/>
        <end position="390"/>
    </location>
</feature>
<dbReference type="Pfam" id="PF00561">
    <property type="entry name" value="Abhydrolase_1"/>
    <property type="match status" value="1"/>
</dbReference>
<dbReference type="EMBL" id="RBWY01000001">
    <property type="protein sequence ID" value="RKS87080.1"/>
    <property type="molecule type" value="Genomic_DNA"/>
</dbReference>
<protein>
    <submittedName>
        <fullName evidence="3">Pimeloyl-ACP methyl ester carboxylesterase</fullName>
    </submittedName>
</protein>
<evidence type="ECO:0000259" key="1">
    <source>
        <dbReference type="Pfam" id="PF00561"/>
    </source>
</evidence>
<gene>
    <name evidence="3" type="ORF">DES39_0291</name>
</gene>
<accession>A0A495RIE1</accession>
<dbReference type="Pfam" id="PF12680">
    <property type="entry name" value="SnoaL_2"/>
    <property type="match status" value="1"/>
</dbReference>
<dbReference type="PANTHER" id="PTHR43798">
    <property type="entry name" value="MONOACYLGLYCEROL LIPASE"/>
    <property type="match status" value="1"/>
</dbReference>
<evidence type="ECO:0000313" key="4">
    <source>
        <dbReference type="Proteomes" id="UP000278542"/>
    </source>
</evidence>
<dbReference type="Gene3D" id="3.40.50.1820">
    <property type="entry name" value="alpha/beta hydrolase"/>
    <property type="match status" value="1"/>
</dbReference>
<dbReference type="SUPFAM" id="SSF54427">
    <property type="entry name" value="NTF2-like"/>
    <property type="match status" value="1"/>
</dbReference>
<dbReference type="InterPro" id="IPR000073">
    <property type="entry name" value="AB_hydrolase_1"/>
</dbReference>
<dbReference type="InterPro" id="IPR032710">
    <property type="entry name" value="NTF2-like_dom_sf"/>
</dbReference>
<dbReference type="OrthoDB" id="9780765at2"/>
<reference evidence="3 4" key="1">
    <citation type="submission" date="2018-10" db="EMBL/GenBank/DDBJ databases">
        <title>Genomic Encyclopedia of Type Strains, Phase IV (KMG-IV): sequencing the most valuable type-strain genomes for metagenomic binning, comparative biology and taxonomic classification.</title>
        <authorList>
            <person name="Goeker M."/>
        </authorList>
    </citation>
    <scope>NUCLEOTIDE SEQUENCE [LARGE SCALE GENOMIC DNA]</scope>
    <source>
        <strain evidence="3 4">DSM 22228</strain>
    </source>
</reference>
<keyword evidence="4" id="KW-1185">Reference proteome</keyword>
<dbReference type="SUPFAM" id="SSF53474">
    <property type="entry name" value="alpha/beta-Hydrolases"/>
    <property type="match status" value="1"/>
</dbReference>
<evidence type="ECO:0000313" key="3">
    <source>
        <dbReference type="EMBL" id="RKS87080.1"/>
    </source>
</evidence>
<dbReference type="Proteomes" id="UP000278542">
    <property type="component" value="Unassembled WGS sequence"/>
</dbReference>
<proteinExistence type="predicted"/>
<dbReference type="CDD" id="cd00531">
    <property type="entry name" value="NTF2_like"/>
    <property type="match status" value="1"/>
</dbReference>
<dbReference type="AlphaFoldDB" id="A0A495RIE1"/>
<dbReference type="InterPro" id="IPR050266">
    <property type="entry name" value="AB_hydrolase_sf"/>
</dbReference>
<feature type="domain" description="SnoaL-like" evidence="2">
    <location>
        <begin position="15"/>
        <end position="122"/>
    </location>
</feature>
<dbReference type="PRINTS" id="PR00111">
    <property type="entry name" value="ABHYDROLASE"/>
</dbReference>
<sequence>MSDKEEIKQVKNIIQSYFKAFAECDVEKAISLLTDDIVWHVDGDTNIFSIGLMSGKEQIGKWISHFPKMLTPTEFNINHTLINGNEVVTLGNFRYRVNKTGHLISSDMAIHFTLRDNKIARYHIFEDSLLLSQSFNYYQDCTKKEINLNGTRYAYSDRGNGPTLIFMHGLFADRSIFEAQVSELEKNYRCITFDLPAHGMSDYPKEGWELKDLAEDVTLFIKELKLDPATLIGQSQGGMIAMLMAALNPSLISNMVLIGTSARQEYSERIEQWQKAKETIMQGSFNEKESLFKTLQSFINTQHWLKVHDTEAISERKKMQLNDNIGLCLAIDAATINRQDIRAYLPKITAKTLVICDEEDHGTPIEINKEISDAIANSQLVILKGVAHHPPTESPSEVLEHIQSFLQKDSCN</sequence>
<dbReference type="InterPro" id="IPR029058">
    <property type="entry name" value="AB_hydrolase_fold"/>
</dbReference>
<dbReference type="InterPro" id="IPR037401">
    <property type="entry name" value="SnoaL-like"/>
</dbReference>
<comment type="caution">
    <text evidence="3">The sequence shown here is derived from an EMBL/GenBank/DDBJ whole genome shotgun (WGS) entry which is preliminary data.</text>
</comment>